<dbReference type="PANTHER" id="PTHR30121">
    <property type="entry name" value="UNCHARACTERIZED PROTEIN YJGR-RELATED"/>
    <property type="match status" value="1"/>
</dbReference>
<evidence type="ECO:0000313" key="2">
    <source>
        <dbReference type="EMBL" id="GIJ61457.1"/>
    </source>
</evidence>
<dbReference type="PANTHER" id="PTHR30121:SF6">
    <property type="entry name" value="SLR6007 PROTEIN"/>
    <property type="match status" value="1"/>
</dbReference>
<gene>
    <name evidence="2" type="ORF">Vau01_089730</name>
</gene>
<evidence type="ECO:0000256" key="1">
    <source>
        <dbReference type="SAM" id="MobiDB-lite"/>
    </source>
</evidence>
<feature type="region of interest" description="Disordered" evidence="1">
    <location>
        <begin position="291"/>
        <end position="318"/>
    </location>
</feature>
<sequence length="944" mass="102260">MTLEPSSPPQAPAPYVSVGADRVWCWVAYRIGAAVDISLRSGYASLTAEQRLARAVGEQAEYVGHLLGLPESTVVALRFVHRQPGLLDAYLIVRVEAPSHPQALAGAQSAATTLATVPDHVRLTPLGDPAEVAAVLAPFTPVAGGLAQIHKRIRMARPSRPDARVASYIAVEPFGQRPARWDALLDALRTHPTSLALSVELMAGPVPPLVRRMLEVEATRYSRLAKPVDQASEVGGMMRLGADASAMTIEPFYLDALRRYDARAFRFAVTLAAPDPLPDALVALVGATVSPPAAATPNRDDPRTVPSGHLAARPASQSEHDTLAAAFTTLQPTTWGAQDLTVALRSDNQPSPRDALRMLRLLVDRDEAASLFRLPLALEGHVPGLAVVRPRDFTRVVAQPTGPSLLLGNQDGESPVSIAVADLPRHGFIVGTPGSGKTNTALHLCRQLRSHGVPFAVIEPVNAQLNDYRWLATLPEFEDLLVFTVGDDDVAPFRLNPFQVPFGATVTSHVSNLLACFEAAFGLWDPLPFLYRRALVDTYRRRGLHAGDRAGPADGDRWPVLAEFVTALTEVVENLGYAGEVHANIDAAARLRAEALIEGACGTTLNCQRSYDIGALMRRPIIFELAGVGDNAKEQSLITLLIITAMRGWYRQHRRSSDTPHVLLLEEAHRVFPRFVAGTGSGDSKEGNAQALAAERIAQGLAEDRKYSQSYFLIDQQVGKVADDAYKITNLKVMHRTSAEDDRRLLGQTMSLTADQEKTAAGLKPFEALVSHNTLEQAVHVTVPNVRAVDAAARGMADAPLAENHDLSVRFARWRSFEPSVDEALAPFPECGPCRHRCMFRRHAESVVSRATVDDLFEDNDDGEHDSDEWWGGFPPRLASVSGAAPPTVPGTDPAGWSVDYRACVFLHAQRRQYPPENWSSTGRASAVAWVAKVHRALSAGPDA</sequence>
<proteinExistence type="predicted"/>
<dbReference type="RefSeq" id="WP_204006373.1">
    <property type="nucleotide sequence ID" value="NZ_BOPG01000065.1"/>
</dbReference>
<dbReference type="InterPro" id="IPR027417">
    <property type="entry name" value="P-loop_NTPase"/>
</dbReference>
<comment type="caution">
    <text evidence="2">The sequence shown here is derived from an EMBL/GenBank/DDBJ whole genome shotgun (WGS) entry which is preliminary data.</text>
</comment>
<accession>A0A8J3ZCL1</accession>
<reference evidence="2" key="1">
    <citation type="submission" date="2021-01" db="EMBL/GenBank/DDBJ databases">
        <title>Whole genome shotgun sequence of Virgisporangium aurantiacum NBRC 16421.</title>
        <authorList>
            <person name="Komaki H."/>
            <person name="Tamura T."/>
        </authorList>
    </citation>
    <scope>NUCLEOTIDE SEQUENCE</scope>
    <source>
        <strain evidence="2">NBRC 16421</strain>
    </source>
</reference>
<protein>
    <recommendedName>
        <fullName evidence="4">DNA helicase HerA, contains HAS-barrel and ATPase domains</fullName>
    </recommendedName>
</protein>
<evidence type="ECO:0000313" key="3">
    <source>
        <dbReference type="Proteomes" id="UP000612585"/>
    </source>
</evidence>
<dbReference type="Proteomes" id="UP000612585">
    <property type="component" value="Unassembled WGS sequence"/>
</dbReference>
<name>A0A8J3ZCL1_9ACTN</name>
<dbReference type="InterPro" id="IPR051162">
    <property type="entry name" value="T4SS_component"/>
</dbReference>
<dbReference type="EMBL" id="BOPG01000065">
    <property type="protein sequence ID" value="GIJ61457.1"/>
    <property type="molecule type" value="Genomic_DNA"/>
</dbReference>
<evidence type="ECO:0008006" key="4">
    <source>
        <dbReference type="Google" id="ProtNLM"/>
    </source>
</evidence>
<organism evidence="2 3">
    <name type="scientific">Virgisporangium aurantiacum</name>
    <dbReference type="NCBI Taxonomy" id="175570"/>
    <lineage>
        <taxon>Bacteria</taxon>
        <taxon>Bacillati</taxon>
        <taxon>Actinomycetota</taxon>
        <taxon>Actinomycetes</taxon>
        <taxon>Micromonosporales</taxon>
        <taxon>Micromonosporaceae</taxon>
        <taxon>Virgisporangium</taxon>
    </lineage>
</organism>
<keyword evidence="3" id="KW-1185">Reference proteome</keyword>
<dbReference type="AlphaFoldDB" id="A0A8J3ZCL1"/>
<dbReference type="SUPFAM" id="SSF52540">
    <property type="entry name" value="P-loop containing nucleoside triphosphate hydrolases"/>
    <property type="match status" value="1"/>
</dbReference>
<dbReference type="Gene3D" id="3.40.50.300">
    <property type="entry name" value="P-loop containing nucleotide triphosphate hydrolases"/>
    <property type="match status" value="2"/>
</dbReference>